<keyword evidence="5" id="KW-0539">Nucleus</keyword>
<comment type="similarity">
    <text evidence="2">Belongs to the CWC22 family.</text>
</comment>
<dbReference type="Proteomes" id="UP001311799">
    <property type="component" value="Unassembled WGS sequence"/>
</dbReference>
<dbReference type="GO" id="GO:0071013">
    <property type="term" value="C:catalytic step 2 spliceosome"/>
    <property type="evidence" value="ECO:0007669"/>
    <property type="project" value="TreeGrafter"/>
</dbReference>
<dbReference type="SMART" id="SM00543">
    <property type="entry name" value="MIF4G"/>
    <property type="match status" value="1"/>
</dbReference>
<keyword evidence="3" id="KW-0507">mRNA processing</keyword>
<dbReference type="InterPro" id="IPR003891">
    <property type="entry name" value="Initiation_fac_eIF4g_MI"/>
</dbReference>
<name>A0AAV9Y0Z4_9CRYT</name>
<dbReference type="GO" id="GO:0000398">
    <property type="term" value="P:mRNA splicing, via spliceosome"/>
    <property type="evidence" value="ECO:0007669"/>
    <property type="project" value="TreeGrafter"/>
</dbReference>
<evidence type="ECO:0000259" key="6">
    <source>
        <dbReference type="PROSITE" id="PS51366"/>
    </source>
</evidence>
<evidence type="ECO:0000313" key="8">
    <source>
        <dbReference type="Proteomes" id="UP001311799"/>
    </source>
</evidence>
<dbReference type="InterPro" id="IPR050781">
    <property type="entry name" value="CWC22_splicing_factor"/>
</dbReference>
<accession>A0AAV9Y0Z4</accession>
<evidence type="ECO:0000256" key="1">
    <source>
        <dbReference type="ARBA" id="ARBA00004123"/>
    </source>
</evidence>
<proteinExistence type="inferred from homology"/>
<dbReference type="InterPro" id="IPR016024">
    <property type="entry name" value="ARM-type_fold"/>
</dbReference>
<evidence type="ECO:0000256" key="5">
    <source>
        <dbReference type="ARBA" id="ARBA00023242"/>
    </source>
</evidence>
<keyword evidence="4" id="KW-0508">mRNA splicing</keyword>
<reference evidence="7 8" key="1">
    <citation type="submission" date="2023-10" db="EMBL/GenBank/DDBJ databases">
        <title>Comparative genomics analysis reveals potential genetic determinants of host preference in Cryptosporidium xiaoi.</title>
        <authorList>
            <person name="Xiao L."/>
            <person name="Li J."/>
        </authorList>
    </citation>
    <scope>NUCLEOTIDE SEQUENCE [LARGE SCALE GENOMIC DNA]</scope>
    <source>
        <strain evidence="7 8">52996</strain>
    </source>
</reference>
<evidence type="ECO:0000256" key="3">
    <source>
        <dbReference type="ARBA" id="ARBA00022664"/>
    </source>
</evidence>
<dbReference type="PANTHER" id="PTHR18034">
    <property type="entry name" value="CELL CYCLE CONTROL PROTEIN CWF22-RELATED"/>
    <property type="match status" value="1"/>
</dbReference>
<evidence type="ECO:0000256" key="4">
    <source>
        <dbReference type="ARBA" id="ARBA00023187"/>
    </source>
</evidence>
<dbReference type="Gene3D" id="1.25.40.180">
    <property type="match status" value="1"/>
</dbReference>
<comment type="caution">
    <text evidence="7">The sequence shown here is derived from an EMBL/GenBank/DDBJ whole genome shotgun (WGS) entry which is preliminary data.</text>
</comment>
<comment type="subcellular location">
    <subcellularLocation>
        <location evidence="1">Nucleus</location>
    </subcellularLocation>
</comment>
<dbReference type="PANTHER" id="PTHR18034:SF3">
    <property type="entry name" value="PRE-MRNA-SPLICING FACTOR CWC22 HOMOLOG"/>
    <property type="match status" value="1"/>
</dbReference>
<keyword evidence="8" id="KW-1185">Reference proteome</keyword>
<dbReference type="GO" id="GO:0003723">
    <property type="term" value="F:RNA binding"/>
    <property type="evidence" value="ECO:0007669"/>
    <property type="project" value="InterPro"/>
</dbReference>
<protein>
    <recommendedName>
        <fullName evidence="6">MI domain-containing protein</fullName>
    </recommendedName>
</protein>
<dbReference type="SUPFAM" id="SSF48371">
    <property type="entry name" value="ARM repeat"/>
    <property type="match status" value="1"/>
</dbReference>
<gene>
    <name evidence="7" type="ORF">RS030_172682</name>
</gene>
<sequence>MQAQLEVQNDDTREIYYVPPFKKRKQEKTTISNRVLQEKFWKRLEKNIKGEVNKLNFSNIELVLVNILKSNLVRGRGVLVNCIIKAQLSSQFYTSVISCLSAILNYNIPDFGSLLVRRLINQFRKSFEISDRLVCKCTLSFLAQLINLRVLHELTGLQICLFLTENFTDSSIELCVCFLQECGGFLLESCQEGLSRVLNELRVILQEGRIKSRTQFLIQDLLKRWRNSFAKSSGSFNGSDLIDPNDQITHFVDILEELDLQEDLDYFIEVDHELFEKENKLWDEFSSEMVSGLVEEKTQVNKGATFENSFVDYSDKETAVLKKQIYLCIMNSLNFEECTHRLLKLDIHNKLIDEVSSMLLECCSMERTYQKFFALVAERLCKLSKDYKLSFTKLFTVNYEMAYRLETNKLRQVAKLFSYLLSKDAITWEALGIITLSEQETASSSRIFIKVLFLELSENMGTQNLEQKLNSHTVNPYIEGIFPSENLSKIRFSINFFTAIGLSELTTKLREKIKSYEQEQAKKLSELYLESLSENEKEPKHDIYSSSRLGPTNGSLIFDHFDSSENISKYDLDVIRNGRFNSNEFKSYLETDELKEISRSEKRRRERSFSRE</sequence>
<organism evidence="7 8">
    <name type="scientific">Cryptosporidium xiaoi</name>
    <dbReference type="NCBI Taxonomy" id="659607"/>
    <lineage>
        <taxon>Eukaryota</taxon>
        <taxon>Sar</taxon>
        <taxon>Alveolata</taxon>
        <taxon>Apicomplexa</taxon>
        <taxon>Conoidasida</taxon>
        <taxon>Coccidia</taxon>
        <taxon>Eucoccidiorida</taxon>
        <taxon>Eimeriorina</taxon>
        <taxon>Cryptosporidiidae</taxon>
        <taxon>Cryptosporidium</taxon>
    </lineage>
</organism>
<dbReference type="PROSITE" id="PS51366">
    <property type="entry name" value="MI"/>
    <property type="match status" value="1"/>
</dbReference>
<evidence type="ECO:0000256" key="2">
    <source>
        <dbReference type="ARBA" id="ARBA00006856"/>
    </source>
</evidence>
<feature type="domain" description="MI" evidence="6">
    <location>
        <begin position="320"/>
        <end position="436"/>
    </location>
</feature>
<dbReference type="SMART" id="SM00544">
    <property type="entry name" value="MA3"/>
    <property type="match status" value="1"/>
</dbReference>
<evidence type="ECO:0000313" key="7">
    <source>
        <dbReference type="EMBL" id="KAK6590214.1"/>
    </source>
</evidence>
<dbReference type="EMBL" id="JAWDEY010000008">
    <property type="protein sequence ID" value="KAK6590214.1"/>
    <property type="molecule type" value="Genomic_DNA"/>
</dbReference>
<dbReference type="Pfam" id="PF02847">
    <property type="entry name" value="MA3"/>
    <property type="match status" value="1"/>
</dbReference>
<dbReference type="AlphaFoldDB" id="A0AAV9Y0Z4"/>
<dbReference type="InterPro" id="IPR003890">
    <property type="entry name" value="MIF4G-like_typ-3"/>
</dbReference>